<comment type="caution">
    <text evidence="1">The sequence shown here is derived from an EMBL/GenBank/DDBJ whole genome shotgun (WGS) entry which is preliminary data.</text>
</comment>
<organism evidence="1 2">
    <name type="scientific">Actinomadura sediminis</name>
    <dbReference type="NCBI Taxonomy" id="1038904"/>
    <lineage>
        <taxon>Bacteria</taxon>
        <taxon>Bacillati</taxon>
        <taxon>Actinomycetota</taxon>
        <taxon>Actinomycetes</taxon>
        <taxon>Streptosporangiales</taxon>
        <taxon>Thermomonosporaceae</taxon>
        <taxon>Actinomadura</taxon>
    </lineage>
</organism>
<dbReference type="Pfam" id="PF19944">
    <property type="entry name" value="DUF6406"/>
    <property type="match status" value="1"/>
</dbReference>
<reference evidence="2" key="1">
    <citation type="journal article" date="2019" name="Int. J. Syst. Evol. Microbiol.">
        <title>The Global Catalogue of Microorganisms (GCM) 10K type strain sequencing project: providing services to taxonomists for standard genome sequencing and annotation.</title>
        <authorList>
            <consortium name="The Broad Institute Genomics Platform"/>
            <consortium name="The Broad Institute Genome Sequencing Center for Infectious Disease"/>
            <person name="Wu L."/>
            <person name="Ma J."/>
        </authorList>
    </citation>
    <scope>NUCLEOTIDE SEQUENCE [LARGE SCALE GENOMIC DNA]</scope>
    <source>
        <strain evidence="2">JCM 31202</strain>
    </source>
</reference>
<dbReference type="EMBL" id="JBHTJA010000037">
    <property type="protein sequence ID" value="MFD0902519.1"/>
    <property type="molecule type" value="Genomic_DNA"/>
</dbReference>
<protein>
    <submittedName>
        <fullName evidence="1">DUF6406 domain-containing protein</fullName>
    </submittedName>
</protein>
<sequence>MANIVLQRNMQRTTSYGRFMAPRVRDDGDPRGPEVTMVTVADGEEHHHVVRPGDRFPVGEQTWQVERAEFIGTTDWAVYLKQAD</sequence>
<gene>
    <name evidence="1" type="ORF">ACFQ11_19125</name>
</gene>
<dbReference type="InterPro" id="IPR045642">
    <property type="entry name" value="DUF6406"/>
</dbReference>
<dbReference type="RefSeq" id="WP_378300384.1">
    <property type="nucleotide sequence ID" value="NZ_JBHTJA010000037.1"/>
</dbReference>
<dbReference type="Proteomes" id="UP001596972">
    <property type="component" value="Unassembled WGS sequence"/>
</dbReference>
<keyword evidence="2" id="KW-1185">Reference proteome</keyword>
<evidence type="ECO:0000313" key="2">
    <source>
        <dbReference type="Proteomes" id="UP001596972"/>
    </source>
</evidence>
<evidence type="ECO:0000313" key="1">
    <source>
        <dbReference type="EMBL" id="MFD0902519.1"/>
    </source>
</evidence>
<accession>A0ABW3EVA5</accession>
<proteinExistence type="predicted"/>
<name>A0ABW3EVA5_9ACTN</name>